<gene>
    <name evidence="3" type="ORF">MKZ38_006085</name>
</gene>
<feature type="compositionally biased region" description="Low complexity" evidence="1">
    <location>
        <begin position="46"/>
        <end position="56"/>
    </location>
</feature>
<accession>A0AAD5S3M5</accession>
<dbReference type="Proteomes" id="UP001201980">
    <property type="component" value="Unassembled WGS sequence"/>
</dbReference>
<feature type="compositionally biased region" description="Acidic residues" evidence="1">
    <location>
        <begin position="57"/>
        <end position="76"/>
    </location>
</feature>
<feature type="region of interest" description="Disordered" evidence="1">
    <location>
        <begin position="45"/>
        <end position="96"/>
    </location>
</feature>
<feature type="region of interest" description="Disordered" evidence="1">
    <location>
        <begin position="112"/>
        <end position="145"/>
    </location>
</feature>
<dbReference type="AlphaFoldDB" id="A0AAD5S3M5"/>
<organism evidence="3 4">
    <name type="scientific">Zalerion maritima</name>
    <dbReference type="NCBI Taxonomy" id="339359"/>
    <lineage>
        <taxon>Eukaryota</taxon>
        <taxon>Fungi</taxon>
        <taxon>Dikarya</taxon>
        <taxon>Ascomycota</taxon>
        <taxon>Pezizomycotina</taxon>
        <taxon>Sordariomycetes</taxon>
        <taxon>Lulworthiomycetidae</taxon>
        <taxon>Lulworthiales</taxon>
        <taxon>Lulworthiaceae</taxon>
        <taxon>Zalerion</taxon>
    </lineage>
</organism>
<keyword evidence="4" id="KW-1185">Reference proteome</keyword>
<proteinExistence type="predicted"/>
<feature type="chain" id="PRO_5041943879" evidence="2">
    <location>
        <begin position="19"/>
        <end position="302"/>
    </location>
</feature>
<sequence>MKVYTLILLAIATISAAAETEGEQLTTLATVEVEAPTPTAIVASETAATTDAPDATDTVEPESSEFTEDDTAEAENDVGSAVNGEEAGLNVTSEAELPPEFRGQAGNEALLDQEDPLPGAEPEGSGSNSTSLERRRKGGPGGGNHPVIPYCFGPFNVWNLRFGMTCPYYSRLHRFHGHRGGHRRHGGVKLHVDLRVWQRGGWRAHRWWKKLANLQVAQYTHRGRQCGFVRDKVTRHTLFDACRWWPWGGSAGMAFKLTRVAVKHFRIILHNAGWPHWMASGVIGGTIWPVYHCILKLRFWVL</sequence>
<name>A0AAD5S3M5_9PEZI</name>
<feature type="signal peptide" evidence="2">
    <location>
        <begin position="1"/>
        <end position="18"/>
    </location>
</feature>
<dbReference type="EMBL" id="JAKWBI020000036">
    <property type="protein sequence ID" value="KAJ2905179.1"/>
    <property type="molecule type" value="Genomic_DNA"/>
</dbReference>
<evidence type="ECO:0000256" key="2">
    <source>
        <dbReference type="SAM" id="SignalP"/>
    </source>
</evidence>
<evidence type="ECO:0000313" key="4">
    <source>
        <dbReference type="Proteomes" id="UP001201980"/>
    </source>
</evidence>
<keyword evidence="2" id="KW-0732">Signal</keyword>
<evidence type="ECO:0000256" key="1">
    <source>
        <dbReference type="SAM" id="MobiDB-lite"/>
    </source>
</evidence>
<protein>
    <submittedName>
        <fullName evidence="3">Uncharacterized protein</fullName>
    </submittedName>
</protein>
<evidence type="ECO:0000313" key="3">
    <source>
        <dbReference type="EMBL" id="KAJ2905179.1"/>
    </source>
</evidence>
<reference evidence="3" key="1">
    <citation type="submission" date="2022-07" db="EMBL/GenBank/DDBJ databases">
        <title>Draft genome sequence of Zalerion maritima ATCC 34329, a (micro)plastics degrading marine fungus.</title>
        <authorList>
            <person name="Paco A."/>
            <person name="Goncalves M.F.M."/>
            <person name="Rocha-Santos T.A.P."/>
            <person name="Alves A."/>
        </authorList>
    </citation>
    <scope>NUCLEOTIDE SEQUENCE</scope>
    <source>
        <strain evidence="3">ATCC 34329</strain>
    </source>
</reference>
<comment type="caution">
    <text evidence="3">The sequence shown here is derived from an EMBL/GenBank/DDBJ whole genome shotgun (WGS) entry which is preliminary data.</text>
</comment>